<reference evidence="3 4" key="1">
    <citation type="journal article" date="2015" name="Sci. Rep.">
        <title>A comparative genomics and reductive dehalogenase gene transcription study of two chloroethene-respiring bacteria, Dehalococcoides mccartyi strains MB and 11a.</title>
        <authorList>
            <person name="Low A."/>
            <person name="Shen Z."/>
            <person name="Cheng D."/>
            <person name="Rogers M.J."/>
            <person name="Lee P.K."/>
            <person name="He J."/>
        </authorList>
    </citation>
    <scope>NUCLEOTIDE SEQUENCE [LARGE SCALE GENOMIC DNA]</scope>
    <source>
        <strain evidence="3 4">MB</strain>
    </source>
</reference>
<dbReference type="Proteomes" id="UP000218257">
    <property type="component" value="Chromosome"/>
</dbReference>
<feature type="transmembrane region" description="Helical" evidence="1">
    <location>
        <begin position="7"/>
        <end position="30"/>
    </location>
</feature>
<feature type="transmembrane region" description="Helical" evidence="1">
    <location>
        <begin position="36"/>
        <end position="59"/>
    </location>
</feature>
<dbReference type="PATRIC" id="fig|61435.5.peg.1060"/>
<dbReference type="RefSeq" id="WP_058292520.1">
    <property type="nucleotide sequence ID" value="NZ_AP017649.1"/>
</dbReference>
<evidence type="ECO:0000313" key="4">
    <source>
        <dbReference type="Proteomes" id="UP000053577"/>
    </source>
</evidence>
<dbReference type="Proteomes" id="UP000053577">
    <property type="component" value="Unassembled WGS sequence"/>
</dbReference>
<protein>
    <submittedName>
        <fullName evidence="3">Uncharacterized protein</fullName>
    </submittedName>
</protein>
<reference evidence="2 5" key="2">
    <citation type="journal article" date="2017" name="Sci. Rep.">
        <title>Isolation and genomic characterization of a Dehalococcoides strain suggests genomic rearrangement during culture.</title>
        <authorList>
            <person name="Yohda M."/>
            <person name="Ikegami K."/>
            <person name="Aita Y."/>
            <person name="Kitajima M."/>
            <person name="Takechi A."/>
            <person name="Iwamoto M."/>
            <person name="Fukuda T."/>
            <person name="Tamura N."/>
            <person name="Shibasaki J."/>
            <person name="Koike S."/>
            <person name="Komatsu D."/>
            <person name="Miyagi S."/>
            <person name="Nishimura M."/>
            <person name="Uchino Y."/>
            <person name="Shiroma A."/>
            <person name="Shimoji M."/>
            <person name="Tamotsu H."/>
            <person name="Ashimine N."/>
            <person name="Shinzato M."/>
            <person name="Ohki S."/>
            <person name="Nakano K."/>
            <person name="Teruya K."/>
            <person name="Satou K."/>
            <person name="Hirano T."/>
            <person name="Yagi O."/>
        </authorList>
    </citation>
    <scope>NUCLEOTIDE SEQUENCE [LARGE SCALE GENOMIC DNA]</scope>
    <source>
        <strain evidence="2 5">UCH-ATV1</strain>
    </source>
</reference>
<dbReference type="OrthoDB" id="166662at2"/>
<evidence type="ECO:0000313" key="3">
    <source>
        <dbReference type="EMBL" id="KSV18070.1"/>
    </source>
</evidence>
<evidence type="ECO:0000313" key="5">
    <source>
        <dbReference type="Proteomes" id="UP000218257"/>
    </source>
</evidence>
<keyword evidence="1" id="KW-0472">Membrane</keyword>
<sequence length="67" mass="7542">MAKNFSRLMFISVLVFLVSFFIHLMLVRLFEIDDTFWVILGMVAAPAGFAVGAIGHLVLRFLKPDAK</sequence>
<dbReference type="EMBL" id="AP017649">
    <property type="protein sequence ID" value="BAZ97682.1"/>
    <property type="molecule type" value="Genomic_DNA"/>
</dbReference>
<organism evidence="3 4">
    <name type="scientific">Dehalococcoides mccartyi</name>
    <dbReference type="NCBI Taxonomy" id="61435"/>
    <lineage>
        <taxon>Bacteria</taxon>
        <taxon>Bacillati</taxon>
        <taxon>Chloroflexota</taxon>
        <taxon>Dehalococcoidia</taxon>
        <taxon>Dehalococcoidales</taxon>
        <taxon>Dehalococcoidaceae</taxon>
        <taxon>Dehalococcoides</taxon>
    </lineage>
</organism>
<proteinExistence type="predicted"/>
<dbReference type="EMBL" id="JGYD01000018">
    <property type="protein sequence ID" value="KSV18070.1"/>
    <property type="molecule type" value="Genomic_DNA"/>
</dbReference>
<evidence type="ECO:0000256" key="1">
    <source>
        <dbReference type="SAM" id="Phobius"/>
    </source>
</evidence>
<gene>
    <name evidence="3" type="ORF">DA01_05365</name>
    <name evidence="2" type="ORF">DEHALATV1_1054</name>
</gene>
<name>A0A0V8M2R9_9CHLR</name>
<keyword evidence="1" id="KW-0812">Transmembrane</keyword>
<keyword evidence="1" id="KW-1133">Transmembrane helix</keyword>
<evidence type="ECO:0000313" key="2">
    <source>
        <dbReference type="EMBL" id="BAZ97682.1"/>
    </source>
</evidence>
<dbReference type="AlphaFoldDB" id="A0A0V8M2R9"/>
<accession>A0A0V8M2R9</accession>